<dbReference type="InterPro" id="IPR005829">
    <property type="entry name" value="Sugar_transporter_CS"/>
</dbReference>
<organism evidence="8 9">
    <name type="scientific">Agrilus planipennis</name>
    <name type="common">Emerald ash borer</name>
    <name type="synonym">Agrilus marcopoli</name>
    <dbReference type="NCBI Taxonomy" id="224129"/>
    <lineage>
        <taxon>Eukaryota</taxon>
        <taxon>Metazoa</taxon>
        <taxon>Ecdysozoa</taxon>
        <taxon>Arthropoda</taxon>
        <taxon>Hexapoda</taxon>
        <taxon>Insecta</taxon>
        <taxon>Pterygota</taxon>
        <taxon>Neoptera</taxon>
        <taxon>Endopterygota</taxon>
        <taxon>Coleoptera</taxon>
        <taxon>Polyphaga</taxon>
        <taxon>Elateriformia</taxon>
        <taxon>Buprestoidea</taxon>
        <taxon>Buprestidae</taxon>
        <taxon>Agrilinae</taxon>
        <taxon>Agrilus</taxon>
    </lineage>
</organism>
<dbReference type="PANTHER" id="PTHR48021">
    <property type="match status" value="1"/>
</dbReference>
<comment type="subcellular location">
    <subcellularLocation>
        <location evidence="1">Membrane</location>
        <topology evidence="1">Multi-pass membrane protein</topology>
    </subcellularLocation>
</comment>
<feature type="transmembrane region" description="Helical" evidence="6">
    <location>
        <begin position="345"/>
        <end position="365"/>
    </location>
</feature>
<dbReference type="FunFam" id="1.20.1250.20:FF:000249">
    <property type="entry name" value="facilitated trehalose transporter Tret1"/>
    <property type="match status" value="1"/>
</dbReference>
<keyword evidence="2 6" id="KW-0812">Transmembrane</keyword>
<dbReference type="GO" id="GO:0016020">
    <property type="term" value="C:membrane"/>
    <property type="evidence" value="ECO:0007669"/>
    <property type="project" value="UniProtKB-SubCell"/>
</dbReference>
<dbReference type="AlphaFoldDB" id="A0A1W4WMJ0"/>
<dbReference type="PROSITE" id="PS00217">
    <property type="entry name" value="SUGAR_TRANSPORT_2"/>
    <property type="match status" value="1"/>
</dbReference>
<gene>
    <name evidence="9" type="primary">LOC108734561</name>
</gene>
<feature type="domain" description="Major facilitator superfamily (MFS) profile" evidence="7">
    <location>
        <begin position="47"/>
        <end position="504"/>
    </location>
</feature>
<dbReference type="RefSeq" id="XP_018321677.1">
    <property type="nucleotide sequence ID" value="XM_018466175.2"/>
</dbReference>
<dbReference type="STRING" id="224129.A0A1W4WMJ0"/>
<dbReference type="PANTHER" id="PTHR48021:SF89">
    <property type="entry name" value="FI02132P-RELATED"/>
    <property type="match status" value="1"/>
</dbReference>
<feature type="transmembrane region" description="Helical" evidence="6">
    <location>
        <begin position="115"/>
        <end position="135"/>
    </location>
</feature>
<evidence type="ECO:0000256" key="3">
    <source>
        <dbReference type="ARBA" id="ARBA00022989"/>
    </source>
</evidence>
<sequence length="534" mass="58695">MDFENKPLDNSEKSFLQPVLTVNASSNGNGKYTVHTTKRSATKQVLLGLVANFTCVAPSMSLGFSAIVLPYLLAKDNPYQLTPSQGSWVASVASIATPLGSFLSGPLSDRFGRKLTFICVHIICCLGWFVIAAAYKIPDYQYPILIVGRLITGLSTGVASMPPSVYIAEISSPKLRGMFTTWSSIFFSIGVLIVYLLGYLNKEDWFVTAIISGIIPLVGILLVHIFIVESPTWLISVGECNKAKQSMCHLYSTKICTPPIQQEINTIITSRQKIQAAIEAKYSHLENPSRTAIFFSNLKYFTGPTCLKPFILMLGFFFFQQFSGTFVIIFYAVSIIQEAGVLMDAFIAAVIIAFTRLVAAVLVGFVSKSYGRRPPTIISGSGMTISMLLLGSYVLAKSQDLLSDAVISKFNFWLPMTLLTVYIFTSTLGFYAIPFAMTAELFPAKARGMASGLLTCVAYTFNFITVKFFPNMVKTMGSYGVFFLFGAFSLAGTIFVVLCLPETKGKTLEEIEEYFGKKKTKQATEKSLMINHDP</sequence>
<proteinExistence type="predicted"/>
<keyword evidence="4 6" id="KW-0472">Membrane</keyword>
<feature type="transmembrane region" description="Helical" evidence="6">
    <location>
        <begin position="310"/>
        <end position="333"/>
    </location>
</feature>
<feature type="transmembrane region" description="Helical" evidence="6">
    <location>
        <begin position="449"/>
        <end position="469"/>
    </location>
</feature>
<dbReference type="Proteomes" id="UP000192223">
    <property type="component" value="Unplaced"/>
</dbReference>
<dbReference type="GO" id="GO:0022857">
    <property type="term" value="F:transmembrane transporter activity"/>
    <property type="evidence" value="ECO:0007669"/>
    <property type="project" value="InterPro"/>
</dbReference>
<feature type="transmembrane region" description="Helical" evidence="6">
    <location>
        <begin position="205"/>
        <end position="227"/>
    </location>
</feature>
<evidence type="ECO:0000256" key="2">
    <source>
        <dbReference type="ARBA" id="ARBA00022692"/>
    </source>
</evidence>
<keyword evidence="5" id="KW-0325">Glycoprotein</keyword>
<reference evidence="9" key="1">
    <citation type="submission" date="2025-08" db="UniProtKB">
        <authorList>
            <consortium name="RefSeq"/>
        </authorList>
    </citation>
    <scope>IDENTIFICATION</scope>
    <source>
        <tissue evidence="9">Entire body</tissue>
    </source>
</reference>
<feature type="transmembrane region" description="Helical" evidence="6">
    <location>
        <begin position="481"/>
        <end position="500"/>
    </location>
</feature>
<dbReference type="PRINTS" id="PR00171">
    <property type="entry name" value="SUGRTRNSPORT"/>
</dbReference>
<dbReference type="Pfam" id="PF00083">
    <property type="entry name" value="Sugar_tr"/>
    <property type="match status" value="1"/>
</dbReference>
<dbReference type="PROSITE" id="PS50850">
    <property type="entry name" value="MFS"/>
    <property type="match status" value="1"/>
</dbReference>
<feature type="transmembrane region" description="Helical" evidence="6">
    <location>
        <begin position="179"/>
        <end position="199"/>
    </location>
</feature>
<feature type="transmembrane region" description="Helical" evidence="6">
    <location>
        <begin position="377"/>
        <end position="396"/>
    </location>
</feature>
<evidence type="ECO:0000259" key="7">
    <source>
        <dbReference type="PROSITE" id="PS50850"/>
    </source>
</evidence>
<dbReference type="InParanoid" id="A0A1W4WMJ0"/>
<dbReference type="InterPro" id="IPR003663">
    <property type="entry name" value="Sugar/inositol_transpt"/>
</dbReference>
<feature type="transmembrane region" description="Helical" evidence="6">
    <location>
        <begin position="45"/>
        <end position="73"/>
    </location>
</feature>
<dbReference type="InterPro" id="IPR005828">
    <property type="entry name" value="MFS_sugar_transport-like"/>
</dbReference>
<dbReference type="GeneID" id="108734561"/>
<keyword evidence="8" id="KW-1185">Reference proteome</keyword>
<keyword evidence="3 6" id="KW-1133">Transmembrane helix</keyword>
<evidence type="ECO:0000256" key="6">
    <source>
        <dbReference type="SAM" id="Phobius"/>
    </source>
</evidence>
<evidence type="ECO:0000313" key="8">
    <source>
        <dbReference type="Proteomes" id="UP000192223"/>
    </source>
</evidence>
<name>A0A1W4WMJ0_AGRPL</name>
<dbReference type="Gene3D" id="1.20.1250.20">
    <property type="entry name" value="MFS general substrate transporter like domains"/>
    <property type="match status" value="1"/>
</dbReference>
<dbReference type="KEGG" id="apln:108734561"/>
<protein>
    <submittedName>
        <fullName evidence="9">Facilitated trehalose transporter Tret1-2 homolog</fullName>
    </submittedName>
</protein>
<dbReference type="InterPro" id="IPR020846">
    <property type="entry name" value="MFS_dom"/>
</dbReference>
<dbReference type="OrthoDB" id="6612291at2759"/>
<evidence type="ECO:0000256" key="5">
    <source>
        <dbReference type="ARBA" id="ARBA00023180"/>
    </source>
</evidence>
<dbReference type="FunCoup" id="A0A1W4WMJ0">
    <property type="interactions" value="34"/>
</dbReference>
<dbReference type="InterPro" id="IPR050549">
    <property type="entry name" value="MFS_Trehalose_Transporter"/>
</dbReference>
<feature type="transmembrane region" description="Helical" evidence="6">
    <location>
        <begin position="416"/>
        <end position="437"/>
    </location>
</feature>
<evidence type="ECO:0000256" key="4">
    <source>
        <dbReference type="ARBA" id="ARBA00023136"/>
    </source>
</evidence>
<evidence type="ECO:0000256" key="1">
    <source>
        <dbReference type="ARBA" id="ARBA00004141"/>
    </source>
</evidence>
<feature type="transmembrane region" description="Helical" evidence="6">
    <location>
        <begin position="141"/>
        <end position="167"/>
    </location>
</feature>
<accession>A0A1W4WMJ0</accession>
<dbReference type="SUPFAM" id="SSF103473">
    <property type="entry name" value="MFS general substrate transporter"/>
    <property type="match status" value="1"/>
</dbReference>
<dbReference type="InterPro" id="IPR036259">
    <property type="entry name" value="MFS_trans_sf"/>
</dbReference>
<evidence type="ECO:0000313" key="9">
    <source>
        <dbReference type="RefSeq" id="XP_018321677.1"/>
    </source>
</evidence>